<protein>
    <recommendedName>
        <fullName evidence="4">VCBS repeat-containing protein</fullName>
    </recommendedName>
</protein>
<proteinExistence type="predicted"/>
<evidence type="ECO:0000256" key="1">
    <source>
        <dbReference type="ARBA" id="ARBA00022729"/>
    </source>
</evidence>
<name>A0A8J3WF20_PLARO</name>
<evidence type="ECO:0000313" key="3">
    <source>
        <dbReference type="Proteomes" id="UP000655044"/>
    </source>
</evidence>
<dbReference type="RefSeq" id="WP_068923240.1">
    <property type="nucleotide sequence ID" value="NZ_BMQP01000014.1"/>
</dbReference>
<gene>
    <name evidence="2" type="ORF">Pro02_39240</name>
</gene>
<dbReference type="InterPro" id="IPR028994">
    <property type="entry name" value="Integrin_alpha_N"/>
</dbReference>
<sequence length="132" mass="14425">MRLVWGGAGGPVTDGVSPAVPVPDIESITEEWPAAGDVDGDGEDDLVFRNGRRVELLTEGPSAKRELGPFSCPADGFTHYAEPVRAGDYDRDGRDEVLISCWSHHGEPDPRRWWMWDANGPMIDLDTSGFVS</sequence>
<dbReference type="Proteomes" id="UP000655044">
    <property type="component" value="Unassembled WGS sequence"/>
</dbReference>
<dbReference type="AlphaFoldDB" id="A0A8J3WF20"/>
<reference evidence="2" key="1">
    <citation type="submission" date="2021-01" db="EMBL/GenBank/DDBJ databases">
        <title>Whole genome shotgun sequence of Planobispora rosea NBRC 15558.</title>
        <authorList>
            <person name="Komaki H."/>
            <person name="Tamura T."/>
        </authorList>
    </citation>
    <scope>NUCLEOTIDE SEQUENCE</scope>
    <source>
        <strain evidence="2">NBRC 15558</strain>
    </source>
</reference>
<dbReference type="InterPro" id="IPR013517">
    <property type="entry name" value="FG-GAP"/>
</dbReference>
<accession>A0A8J3WF20</accession>
<keyword evidence="3" id="KW-1185">Reference proteome</keyword>
<evidence type="ECO:0000313" key="2">
    <source>
        <dbReference type="EMBL" id="GIH85516.1"/>
    </source>
</evidence>
<organism evidence="2 3">
    <name type="scientific">Planobispora rosea</name>
    <dbReference type="NCBI Taxonomy" id="35762"/>
    <lineage>
        <taxon>Bacteria</taxon>
        <taxon>Bacillati</taxon>
        <taxon>Actinomycetota</taxon>
        <taxon>Actinomycetes</taxon>
        <taxon>Streptosporangiales</taxon>
        <taxon>Streptosporangiaceae</taxon>
        <taxon>Planobispora</taxon>
    </lineage>
</organism>
<dbReference type="Pfam" id="PF13517">
    <property type="entry name" value="FG-GAP_3"/>
    <property type="match status" value="1"/>
</dbReference>
<comment type="caution">
    <text evidence="2">The sequence shown here is derived from an EMBL/GenBank/DDBJ whole genome shotgun (WGS) entry which is preliminary data.</text>
</comment>
<keyword evidence="1" id="KW-0732">Signal</keyword>
<dbReference type="EMBL" id="BOOI01000035">
    <property type="protein sequence ID" value="GIH85516.1"/>
    <property type="molecule type" value="Genomic_DNA"/>
</dbReference>
<evidence type="ECO:0008006" key="4">
    <source>
        <dbReference type="Google" id="ProtNLM"/>
    </source>
</evidence>
<dbReference type="SUPFAM" id="SSF69318">
    <property type="entry name" value="Integrin alpha N-terminal domain"/>
    <property type="match status" value="1"/>
</dbReference>